<gene>
    <name evidence="6" type="ORF">ACFQ27_09950</name>
</gene>
<dbReference type="PRINTS" id="PR00455">
    <property type="entry name" value="HTHTETR"/>
</dbReference>
<evidence type="ECO:0000256" key="4">
    <source>
        <dbReference type="PROSITE-ProRule" id="PRU00335"/>
    </source>
</evidence>
<keyword evidence="1" id="KW-0805">Transcription regulation</keyword>
<dbReference type="EMBL" id="JBHTLQ010000018">
    <property type="protein sequence ID" value="MFD1190901.1"/>
    <property type="molecule type" value="Genomic_DNA"/>
</dbReference>
<feature type="DNA-binding region" description="H-T-H motif" evidence="4">
    <location>
        <begin position="32"/>
        <end position="51"/>
    </location>
</feature>
<dbReference type="InterPro" id="IPR050109">
    <property type="entry name" value="HTH-type_TetR-like_transc_reg"/>
</dbReference>
<keyword evidence="3" id="KW-0804">Transcription</keyword>
<dbReference type="InterPro" id="IPR009057">
    <property type="entry name" value="Homeodomain-like_sf"/>
</dbReference>
<evidence type="ECO:0000256" key="2">
    <source>
        <dbReference type="ARBA" id="ARBA00023125"/>
    </source>
</evidence>
<accession>A0ABW3T3P1</accession>
<dbReference type="RefSeq" id="WP_374346155.1">
    <property type="nucleotide sequence ID" value="NZ_JBHTLQ010000018.1"/>
</dbReference>
<evidence type="ECO:0000256" key="1">
    <source>
        <dbReference type="ARBA" id="ARBA00023015"/>
    </source>
</evidence>
<dbReference type="Proteomes" id="UP001597216">
    <property type="component" value="Unassembled WGS sequence"/>
</dbReference>
<dbReference type="SUPFAM" id="SSF48498">
    <property type="entry name" value="Tetracyclin repressor-like, C-terminal domain"/>
    <property type="match status" value="1"/>
</dbReference>
<comment type="caution">
    <text evidence="6">The sequence shown here is derived from an EMBL/GenBank/DDBJ whole genome shotgun (WGS) entry which is preliminary data.</text>
</comment>
<keyword evidence="2 4" id="KW-0238">DNA-binding</keyword>
<reference evidence="7" key="1">
    <citation type="journal article" date="2019" name="Int. J. Syst. Evol. Microbiol.">
        <title>The Global Catalogue of Microorganisms (GCM) 10K type strain sequencing project: providing services to taxonomists for standard genome sequencing and annotation.</title>
        <authorList>
            <consortium name="The Broad Institute Genomics Platform"/>
            <consortium name="The Broad Institute Genome Sequencing Center for Infectious Disease"/>
            <person name="Wu L."/>
            <person name="Ma J."/>
        </authorList>
    </citation>
    <scope>NUCLEOTIDE SEQUENCE [LARGE SCALE GENOMIC DNA]</scope>
    <source>
        <strain evidence="7">CCUG 55074</strain>
    </source>
</reference>
<keyword evidence="7" id="KW-1185">Reference proteome</keyword>
<evidence type="ECO:0000259" key="5">
    <source>
        <dbReference type="PROSITE" id="PS50977"/>
    </source>
</evidence>
<proteinExistence type="predicted"/>
<evidence type="ECO:0000313" key="6">
    <source>
        <dbReference type="EMBL" id="MFD1190901.1"/>
    </source>
</evidence>
<dbReference type="InterPro" id="IPR036271">
    <property type="entry name" value="Tet_transcr_reg_TetR-rel_C_sf"/>
</dbReference>
<dbReference type="PANTHER" id="PTHR30055:SF234">
    <property type="entry name" value="HTH-TYPE TRANSCRIPTIONAL REGULATOR BETI"/>
    <property type="match status" value="1"/>
</dbReference>
<protein>
    <submittedName>
        <fullName evidence="6">TetR/AcrR family transcriptional regulator</fullName>
    </submittedName>
</protein>
<sequence length="203" mass="22651">MSVRKSQKEATRQRVLDAARDLFETQGYEETTVREIARRAEVAVGSVFTTFASKGDILSQVMADRLEELYAELDRVAPHLRGNVADRLRSLFAIHFAFETRRTKLFLAHIAAAYDWTLGPSTRPYGKNPRLRQVIKDCLAEGVARGEIGADQDLDLIVDALMGIYAWTYRLAAWEGADAEEMSAVFDRQVGLLAQGFAPRVAG</sequence>
<dbReference type="SUPFAM" id="SSF46689">
    <property type="entry name" value="Homeodomain-like"/>
    <property type="match status" value="1"/>
</dbReference>
<dbReference type="Pfam" id="PF00440">
    <property type="entry name" value="TetR_N"/>
    <property type="match status" value="1"/>
</dbReference>
<dbReference type="PANTHER" id="PTHR30055">
    <property type="entry name" value="HTH-TYPE TRANSCRIPTIONAL REGULATOR RUTR"/>
    <property type="match status" value="1"/>
</dbReference>
<dbReference type="Gene3D" id="1.10.357.10">
    <property type="entry name" value="Tetracycline Repressor, domain 2"/>
    <property type="match status" value="1"/>
</dbReference>
<feature type="domain" description="HTH tetR-type" evidence="5">
    <location>
        <begin position="9"/>
        <end position="69"/>
    </location>
</feature>
<dbReference type="PROSITE" id="PS50977">
    <property type="entry name" value="HTH_TETR_2"/>
    <property type="match status" value="1"/>
</dbReference>
<evidence type="ECO:0000256" key="3">
    <source>
        <dbReference type="ARBA" id="ARBA00023163"/>
    </source>
</evidence>
<name>A0ABW3T3P1_9CAUL</name>
<evidence type="ECO:0000313" key="7">
    <source>
        <dbReference type="Proteomes" id="UP001597216"/>
    </source>
</evidence>
<dbReference type="InterPro" id="IPR001647">
    <property type="entry name" value="HTH_TetR"/>
</dbReference>
<organism evidence="6 7">
    <name type="scientific">Phenylobacterium conjunctum</name>
    <dbReference type="NCBI Taxonomy" id="1298959"/>
    <lineage>
        <taxon>Bacteria</taxon>
        <taxon>Pseudomonadati</taxon>
        <taxon>Pseudomonadota</taxon>
        <taxon>Alphaproteobacteria</taxon>
        <taxon>Caulobacterales</taxon>
        <taxon>Caulobacteraceae</taxon>
        <taxon>Phenylobacterium</taxon>
    </lineage>
</organism>